<proteinExistence type="inferred from homology"/>
<dbReference type="AlphaFoldDB" id="A0A835CVF4"/>
<sequence length="195" mass="21982">MKTLILLFIVATTCLSFSHGLGGSESKVIPNSINQMSIDFFKVALDNQADNFVCSPFSVAHVLAISAFGSQGNTRDEIITVLHMKNYYKYIEKLHKKYNLTGSFDLVMKSDSLKMANKMYVNENISVKPNFKNGITSIFKSDVESLNFKNSFDAADKINNWVEKETNNIKNLVKSYDFDDQTALALIDAVYFKDN</sequence>
<dbReference type="GO" id="GO:0005615">
    <property type="term" value="C:extracellular space"/>
    <property type="evidence" value="ECO:0007669"/>
    <property type="project" value="InterPro"/>
</dbReference>
<dbReference type="Pfam" id="PF00079">
    <property type="entry name" value="Serpin"/>
    <property type="match status" value="1"/>
</dbReference>
<dbReference type="OrthoDB" id="7698358at2759"/>
<comment type="similarity">
    <text evidence="1">Belongs to the serpin family.</text>
</comment>
<evidence type="ECO:0000256" key="1">
    <source>
        <dbReference type="ARBA" id="ARBA00009500"/>
    </source>
</evidence>
<keyword evidence="7" id="KW-1185">Reference proteome</keyword>
<organism evidence="6 7">
    <name type="scientific">Aphidius gifuensis</name>
    <name type="common">Parasitoid wasp</name>
    <dbReference type="NCBI Taxonomy" id="684658"/>
    <lineage>
        <taxon>Eukaryota</taxon>
        <taxon>Metazoa</taxon>
        <taxon>Ecdysozoa</taxon>
        <taxon>Arthropoda</taxon>
        <taxon>Hexapoda</taxon>
        <taxon>Insecta</taxon>
        <taxon>Pterygota</taxon>
        <taxon>Neoptera</taxon>
        <taxon>Endopterygota</taxon>
        <taxon>Hymenoptera</taxon>
        <taxon>Apocrita</taxon>
        <taxon>Ichneumonoidea</taxon>
        <taxon>Braconidae</taxon>
        <taxon>Aphidiinae</taxon>
        <taxon>Aphidius</taxon>
    </lineage>
</organism>
<dbReference type="InterPro" id="IPR036186">
    <property type="entry name" value="Serpin_sf"/>
</dbReference>
<dbReference type="InterPro" id="IPR000215">
    <property type="entry name" value="Serpin_fam"/>
</dbReference>
<dbReference type="InterPro" id="IPR023796">
    <property type="entry name" value="Serpin_dom"/>
</dbReference>
<gene>
    <name evidence="6" type="ORF">HCN44_005674</name>
</gene>
<feature type="signal peptide" evidence="4">
    <location>
        <begin position="1"/>
        <end position="16"/>
    </location>
</feature>
<dbReference type="EMBL" id="JACMRX010000001">
    <property type="protein sequence ID" value="KAF7997397.1"/>
    <property type="molecule type" value="Genomic_DNA"/>
</dbReference>
<protein>
    <recommendedName>
        <fullName evidence="5">Serpin domain-containing protein</fullName>
    </recommendedName>
</protein>
<reference evidence="6 7" key="1">
    <citation type="submission" date="2020-08" db="EMBL/GenBank/DDBJ databases">
        <title>Aphidius gifuensis genome sequencing and assembly.</title>
        <authorList>
            <person name="Du Z."/>
        </authorList>
    </citation>
    <scope>NUCLEOTIDE SEQUENCE [LARGE SCALE GENOMIC DNA]</scope>
    <source>
        <strain evidence="6">YNYX2018</strain>
        <tissue evidence="6">Adults</tissue>
    </source>
</reference>
<dbReference type="SUPFAM" id="SSF56574">
    <property type="entry name" value="Serpins"/>
    <property type="match status" value="1"/>
</dbReference>
<dbReference type="Proteomes" id="UP000639338">
    <property type="component" value="Unassembled WGS sequence"/>
</dbReference>
<feature type="chain" id="PRO_5032709110" description="Serpin domain-containing protein" evidence="4">
    <location>
        <begin position="17"/>
        <end position="195"/>
    </location>
</feature>
<keyword evidence="3" id="KW-0722">Serine protease inhibitor</keyword>
<dbReference type="Gene3D" id="3.30.497.10">
    <property type="entry name" value="Antithrombin, subunit I, domain 2"/>
    <property type="match status" value="1"/>
</dbReference>
<accession>A0A835CVF4</accession>
<dbReference type="PANTHER" id="PTHR11461">
    <property type="entry name" value="SERINE PROTEASE INHIBITOR, SERPIN"/>
    <property type="match status" value="1"/>
</dbReference>
<evidence type="ECO:0000256" key="2">
    <source>
        <dbReference type="ARBA" id="ARBA00022690"/>
    </source>
</evidence>
<evidence type="ECO:0000313" key="7">
    <source>
        <dbReference type="Proteomes" id="UP000639338"/>
    </source>
</evidence>
<evidence type="ECO:0000256" key="4">
    <source>
        <dbReference type="SAM" id="SignalP"/>
    </source>
</evidence>
<keyword evidence="2" id="KW-0646">Protease inhibitor</keyword>
<evidence type="ECO:0000313" key="6">
    <source>
        <dbReference type="EMBL" id="KAF7997397.1"/>
    </source>
</evidence>
<comment type="caution">
    <text evidence="6">The sequence shown here is derived from an EMBL/GenBank/DDBJ whole genome shotgun (WGS) entry which is preliminary data.</text>
</comment>
<name>A0A835CVF4_APHGI</name>
<evidence type="ECO:0000256" key="3">
    <source>
        <dbReference type="ARBA" id="ARBA00022900"/>
    </source>
</evidence>
<dbReference type="PANTHER" id="PTHR11461:SF211">
    <property type="entry name" value="GH10112P-RELATED"/>
    <property type="match status" value="1"/>
</dbReference>
<feature type="domain" description="Serpin" evidence="5">
    <location>
        <begin position="32"/>
        <end position="193"/>
    </location>
</feature>
<dbReference type="InterPro" id="IPR042178">
    <property type="entry name" value="Serpin_sf_1"/>
</dbReference>
<dbReference type="GO" id="GO:0004867">
    <property type="term" value="F:serine-type endopeptidase inhibitor activity"/>
    <property type="evidence" value="ECO:0007669"/>
    <property type="project" value="UniProtKB-KW"/>
</dbReference>
<keyword evidence="4" id="KW-0732">Signal</keyword>
<evidence type="ECO:0000259" key="5">
    <source>
        <dbReference type="Pfam" id="PF00079"/>
    </source>
</evidence>